<accession>A0A6A4ILD3</accession>
<keyword evidence="1" id="KW-1133">Transmembrane helix</keyword>
<dbReference type="AlphaFoldDB" id="A0A6A4ILD3"/>
<feature type="transmembrane region" description="Helical" evidence="1">
    <location>
        <begin position="29"/>
        <end position="48"/>
    </location>
</feature>
<evidence type="ECO:0000313" key="2">
    <source>
        <dbReference type="EMBL" id="KAE9409928.1"/>
    </source>
</evidence>
<evidence type="ECO:0000313" key="3">
    <source>
        <dbReference type="Proteomes" id="UP000799118"/>
    </source>
</evidence>
<dbReference type="EMBL" id="ML769386">
    <property type="protein sequence ID" value="KAE9409928.1"/>
    <property type="molecule type" value="Genomic_DNA"/>
</dbReference>
<proteinExistence type="predicted"/>
<feature type="transmembrane region" description="Helical" evidence="1">
    <location>
        <begin position="55"/>
        <end position="78"/>
    </location>
</feature>
<dbReference type="Proteomes" id="UP000799118">
    <property type="component" value="Unassembled WGS sequence"/>
</dbReference>
<protein>
    <submittedName>
        <fullName evidence="2">Uncharacterized protein</fullName>
    </submittedName>
</protein>
<keyword evidence="1" id="KW-0472">Membrane</keyword>
<reference evidence="2" key="1">
    <citation type="journal article" date="2019" name="Environ. Microbiol.">
        <title>Fungal ecological strategies reflected in gene transcription - a case study of two litter decomposers.</title>
        <authorList>
            <person name="Barbi F."/>
            <person name="Kohler A."/>
            <person name="Barry K."/>
            <person name="Baskaran P."/>
            <person name="Daum C."/>
            <person name="Fauchery L."/>
            <person name="Ihrmark K."/>
            <person name="Kuo A."/>
            <person name="LaButti K."/>
            <person name="Lipzen A."/>
            <person name="Morin E."/>
            <person name="Grigoriev I.V."/>
            <person name="Henrissat B."/>
            <person name="Lindahl B."/>
            <person name="Martin F."/>
        </authorList>
    </citation>
    <scope>NUCLEOTIDE SEQUENCE</scope>
    <source>
        <strain evidence="2">JB14</strain>
    </source>
</reference>
<sequence>MRLFDGLSPLYSHLSTGNDFPKSRVCDPFIIFFSACSTFTSVILRRALRQAALSLYQYIFVLIYPASSSLSISTTAVFGSKAPVNCWEHSRDIMINALGRVPSRALNDAPFNKKCFSSFLSGGSH</sequence>
<keyword evidence="3" id="KW-1185">Reference proteome</keyword>
<name>A0A6A4ILD3_9AGAR</name>
<evidence type="ECO:0000256" key="1">
    <source>
        <dbReference type="SAM" id="Phobius"/>
    </source>
</evidence>
<gene>
    <name evidence="2" type="ORF">BT96DRAFT_461137</name>
</gene>
<keyword evidence="1" id="KW-0812">Transmembrane</keyword>
<organism evidence="2 3">
    <name type="scientific">Gymnopus androsaceus JB14</name>
    <dbReference type="NCBI Taxonomy" id="1447944"/>
    <lineage>
        <taxon>Eukaryota</taxon>
        <taxon>Fungi</taxon>
        <taxon>Dikarya</taxon>
        <taxon>Basidiomycota</taxon>
        <taxon>Agaricomycotina</taxon>
        <taxon>Agaricomycetes</taxon>
        <taxon>Agaricomycetidae</taxon>
        <taxon>Agaricales</taxon>
        <taxon>Marasmiineae</taxon>
        <taxon>Omphalotaceae</taxon>
        <taxon>Gymnopus</taxon>
    </lineage>
</organism>